<accession>A0A8C4RF01</accession>
<sequence>MAASGKRWLDSKDFAQPQRPLGRQHFETIRWAARTAWDEEGERAVTSATTYGGHHGLKILDEASSQRVRPSSPTSHSNDKRYAVLWTPYIKSTAGITMPSKPTAGPRESLQWKPPVKKIKNLGVASLGCLYEWDWRATRSRPLSAPPFHSPPPGRFNDYESVSR</sequence>
<feature type="compositionally biased region" description="Pro residues" evidence="1">
    <location>
        <begin position="144"/>
        <end position="154"/>
    </location>
</feature>
<feature type="region of interest" description="Disordered" evidence="1">
    <location>
        <begin position="142"/>
        <end position="164"/>
    </location>
</feature>
<evidence type="ECO:0000256" key="1">
    <source>
        <dbReference type="SAM" id="MobiDB-lite"/>
    </source>
</evidence>
<evidence type="ECO:0000313" key="2">
    <source>
        <dbReference type="Ensembl" id="ENSECRP00000001646.1"/>
    </source>
</evidence>
<dbReference type="AlphaFoldDB" id="A0A8C4RF01"/>
<organism evidence="2 3">
    <name type="scientific">Erpetoichthys calabaricus</name>
    <name type="common">Rope fish</name>
    <name type="synonym">Calamoichthys calabaricus</name>
    <dbReference type="NCBI Taxonomy" id="27687"/>
    <lineage>
        <taxon>Eukaryota</taxon>
        <taxon>Metazoa</taxon>
        <taxon>Chordata</taxon>
        <taxon>Craniata</taxon>
        <taxon>Vertebrata</taxon>
        <taxon>Euteleostomi</taxon>
        <taxon>Actinopterygii</taxon>
        <taxon>Polypteriformes</taxon>
        <taxon>Polypteridae</taxon>
        <taxon>Erpetoichthys</taxon>
    </lineage>
</organism>
<dbReference type="Proteomes" id="UP000694620">
    <property type="component" value="Chromosome 5"/>
</dbReference>
<feature type="compositionally biased region" description="Polar residues" evidence="1">
    <location>
        <begin position="63"/>
        <end position="76"/>
    </location>
</feature>
<dbReference type="Ensembl" id="ENSECRT00000001670.1">
    <property type="protein sequence ID" value="ENSECRP00000001646.1"/>
    <property type="gene ID" value="ENSECRG00000001155.1"/>
</dbReference>
<evidence type="ECO:0000313" key="3">
    <source>
        <dbReference type="Proteomes" id="UP000694620"/>
    </source>
</evidence>
<dbReference type="InterPro" id="IPR031708">
    <property type="entry name" value="DUF4722"/>
</dbReference>
<protein>
    <submittedName>
        <fullName evidence="2">Uncharacterized protein</fullName>
    </submittedName>
</protein>
<name>A0A8C4RF01_ERPCA</name>
<keyword evidence="3" id="KW-1185">Reference proteome</keyword>
<reference evidence="2" key="1">
    <citation type="submission" date="2021-06" db="EMBL/GenBank/DDBJ databases">
        <authorList>
            <consortium name="Wellcome Sanger Institute Data Sharing"/>
        </authorList>
    </citation>
    <scope>NUCLEOTIDE SEQUENCE [LARGE SCALE GENOMIC DNA]</scope>
</reference>
<reference evidence="2" key="3">
    <citation type="submission" date="2025-09" db="UniProtKB">
        <authorList>
            <consortium name="Ensembl"/>
        </authorList>
    </citation>
    <scope>IDENTIFICATION</scope>
</reference>
<dbReference type="Pfam" id="PF15849">
    <property type="entry name" value="DUF4722"/>
    <property type="match status" value="1"/>
</dbReference>
<feature type="region of interest" description="Disordered" evidence="1">
    <location>
        <begin position="60"/>
        <end position="79"/>
    </location>
</feature>
<feature type="region of interest" description="Disordered" evidence="1">
    <location>
        <begin position="1"/>
        <end position="23"/>
    </location>
</feature>
<reference evidence="2" key="2">
    <citation type="submission" date="2025-08" db="UniProtKB">
        <authorList>
            <consortium name="Ensembl"/>
        </authorList>
    </citation>
    <scope>IDENTIFICATION</scope>
</reference>
<proteinExistence type="predicted"/>